<protein>
    <submittedName>
        <fullName evidence="2">Uncharacterized protein</fullName>
    </submittedName>
</protein>
<dbReference type="Proteomes" id="UP001651158">
    <property type="component" value="Unassembled WGS sequence"/>
</dbReference>
<sequence>MSESSNKAKLPVTEYVDTEERYCYGIVTENENCVVSTEVKTEKTAPQPGLVGKTGHLIGAIGSGIWSGATGAVSLGVSAVSTGVSAGSSIASGVISYFSLPRRVASTDKPSQPHEDITEQKPATPPAVKSGILSKVFFRATTKDKAD</sequence>
<gene>
    <name evidence="2" type="ORF">TcWFU_003304</name>
</gene>
<organism evidence="2 3">
    <name type="scientific">Taenia crassiceps</name>
    <dbReference type="NCBI Taxonomy" id="6207"/>
    <lineage>
        <taxon>Eukaryota</taxon>
        <taxon>Metazoa</taxon>
        <taxon>Spiralia</taxon>
        <taxon>Lophotrochozoa</taxon>
        <taxon>Platyhelminthes</taxon>
        <taxon>Cestoda</taxon>
        <taxon>Eucestoda</taxon>
        <taxon>Cyclophyllidea</taxon>
        <taxon>Taeniidae</taxon>
        <taxon>Taenia</taxon>
    </lineage>
</organism>
<evidence type="ECO:0000256" key="1">
    <source>
        <dbReference type="SAM" id="MobiDB-lite"/>
    </source>
</evidence>
<evidence type="ECO:0000313" key="2">
    <source>
        <dbReference type="EMBL" id="KAL5108711.1"/>
    </source>
</evidence>
<evidence type="ECO:0000313" key="3">
    <source>
        <dbReference type="Proteomes" id="UP001651158"/>
    </source>
</evidence>
<name>A0ABR4QGF6_9CEST</name>
<comment type="caution">
    <text evidence="2">The sequence shown here is derived from an EMBL/GenBank/DDBJ whole genome shotgun (WGS) entry which is preliminary data.</text>
</comment>
<proteinExistence type="predicted"/>
<accession>A0ABR4QGF6</accession>
<keyword evidence="3" id="KW-1185">Reference proteome</keyword>
<feature type="region of interest" description="Disordered" evidence="1">
    <location>
        <begin position="105"/>
        <end position="129"/>
    </location>
</feature>
<reference evidence="2 3" key="1">
    <citation type="journal article" date="2022" name="Front. Cell. Infect. Microbiol.">
        <title>The Genomes of Two Strains of Taenia crassiceps the Animal Model for the Study of Human Cysticercosis.</title>
        <authorList>
            <person name="Bobes R.J."/>
            <person name="Estrada K."/>
            <person name="Rios-Valencia D.G."/>
            <person name="Calderon-Gallegos A."/>
            <person name="de la Torre P."/>
            <person name="Carrero J.C."/>
            <person name="Sanchez-Flores A."/>
            <person name="Laclette J.P."/>
        </authorList>
    </citation>
    <scope>NUCLEOTIDE SEQUENCE [LARGE SCALE GENOMIC DNA]</scope>
    <source>
        <strain evidence="2">WFUcys</strain>
    </source>
</reference>
<dbReference type="EMBL" id="JAKROA010000003">
    <property type="protein sequence ID" value="KAL5108711.1"/>
    <property type="molecule type" value="Genomic_DNA"/>
</dbReference>